<dbReference type="SUPFAM" id="SSF49493">
    <property type="entry name" value="HSP40/DnaJ peptide-binding domain"/>
    <property type="match status" value="2"/>
</dbReference>
<dbReference type="PANTHER" id="PTHR24078:SF553">
    <property type="entry name" value="DNAJ HOMOLOG SUBFAMILY B MEMBER 5"/>
    <property type="match status" value="1"/>
</dbReference>
<reference evidence="3" key="1">
    <citation type="submission" date="2021-01" db="EMBL/GenBank/DDBJ databases">
        <title>Whole genome shotgun sequence of Planosporangium flavigriseum NBRC 105377.</title>
        <authorList>
            <person name="Komaki H."/>
            <person name="Tamura T."/>
        </authorList>
    </citation>
    <scope>NUCLEOTIDE SEQUENCE</scope>
    <source>
        <strain evidence="3">NBRC 105377</strain>
    </source>
</reference>
<dbReference type="Gene3D" id="2.60.260.20">
    <property type="entry name" value="Urease metallochaperone UreE, N-terminal domain"/>
    <property type="match status" value="2"/>
</dbReference>
<dbReference type="RefSeq" id="WP_168078005.1">
    <property type="nucleotide sequence ID" value="NZ_BAAAQJ010000030.1"/>
</dbReference>
<dbReference type="InterPro" id="IPR002939">
    <property type="entry name" value="DnaJ_C"/>
</dbReference>
<dbReference type="Pfam" id="PF01556">
    <property type="entry name" value="DnaJ_C"/>
    <property type="match status" value="1"/>
</dbReference>
<keyword evidence="1" id="KW-0143">Chaperone</keyword>
<dbReference type="GO" id="GO:0051082">
    <property type="term" value="F:unfolded protein binding"/>
    <property type="evidence" value="ECO:0007669"/>
    <property type="project" value="InterPro"/>
</dbReference>
<dbReference type="AlphaFoldDB" id="A0A8J3LS67"/>
<keyword evidence="4" id="KW-1185">Reference proteome</keyword>
<proteinExistence type="predicted"/>
<name>A0A8J3LS67_9ACTN</name>
<dbReference type="PANTHER" id="PTHR24078">
    <property type="entry name" value="DNAJ HOMOLOG SUBFAMILY C MEMBER"/>
    <property type="match status" value="1"/>
</dbReference>
<evidence type="ECO:0000313" key="4">
    <source>
        <dbReference type="Proteomes" id="UP000653674"/>
    </source>
</evidence>
<dbReference type="InterPro" id="IPR008971">
    <property type="entry name" value="HSP40/DnaJ_pept-bd"/>
</dbReference>
<dbReference type="FunFam" id="2.60.260.20:FF:000013">
    <property type="entry name" value="DnaJ subfamily B member 11"/>
    <property type="match status" value="1"/>
</dbReference>
<dbReference type="Proteomes" id="UP000653674">
    <property type="component" value="Unassembled WGS sequence"/>
</dbReference>
<dbReference type="CDD" id="cd10747">
    <property type="entry name" value="DnaJ_C"/>
    <property type="match status" value="1"/>
</dbReference>
<accession>A0A8J3LS67</accession>
<evidence type="ECO:0000256" key="1">
    <source>
        <dbReference type="ARBA" id="ARBA00023186"/>
    </source>
</evidence>
<dbReference type="InterPro" id="IPR051339">
    <property type="entry name" value="DnaJ_subfamily_B"/>
</dbReference>
<dbReference type="GO" id="GO:0051087">
    <property type="term" value="F:protein-folding chaperone binding"/>
    <property type="evidence" value="ECO:0007669"/>
    <property type="project" value="TreeGrafter"/>
</dbReference>
<sequence>MAPIWDFYEALNDLFGAGHRRGFEGIREPTPDIEAEFEVTLGEAYTGGRCRIFVDTPMGTRGYDITIPPGVTDGQRLRLAGCGLPGPRRPATDLYLVVRLAPDARYRVDGRDVTVGLPVAPWEAALGATAWVDAPDGRVRIEVPARSSSGHRIRLPGHGLPNPRGAPGDLYAEIEVVVPQHLTTAERDLFAQLSRRSRFDPRALPDND</sequence>
<organism evidence="3 4">
    <name type="scientific">Planosporangium flavigriseum</name>
    <dbReference type="NCBI Taxonomy" id="373681"/>
    <lineage>
        <taxon>Bacteria</taxon>
        <taxon>Bacillati</taxon>
        <taxon>Actinomycetota</taxon>
        <taxon>Actinomycetes</taxon>
        <taxon>Micromonosporales</taxon>
        <taxon>Micromonosporaceae</taxon>
        <taxon>Planosporangium</taxon>
    </lineage>
</organism>
<dbReference type="GO" id="GO:0006457">
    <property type="term" value="P:protein folding"/>
    <property type="evidence" value="ECO:0007669"/>
    <property type="project" value="InterPro"/>
</dbReference>
<dbReference type="EMBL" id="BONU01000034">
    <property type="protein sequence ID" value="GIG75643.1"/>
    <property type="molecule type" value="Genomic_DNA"/>
</dbReference>
<evidence type="ECO:0000313" key="3">
    <source>
        <dbReference type="EMBL" id="GIG75643.1"/>
    </source>
</evidence>
<feature type="domain" description="Chaperone DnaJ C-terminal" evidence="2">
    <location>
        <begin position="33"/>
        <end position="179"/>
    </location>
</feature>
<comment type="caution">
    <text evidence="3">The sequence shown here is derived from an EMBL/GenBank/DDBJ whole genome shotgun (WGS) entry which is preliminary data.</text>
</comment>
<evidence type="ECO:0000259" key="2">
    <source>
        <dbReference type="Pfam" id="PF01556"/>
    </source>
</evidence>
<protein>
    <recommendedName>
        <fullName evidence="2">Chaperone DnaJ C-terminal domain-containing protein</fullName>
    </recommendedName>
</protein>
<dbReference type="GO" id="GO:0005829">
    <property type="term" value="C:cytosol"/>
    <property type="evidence" value="ECO:0007669"/>
    <property type="project" value="TreeGrafter"/>
</dbReference>
<gene>
    <name evidence="3" type="ORF">Pfl04_40470</name>
</gene>